<dbReference type="InterPro" id="IPR013783">
    <property type="entry name" value="Ig-like_fold"/>
</dbReference>
<dbReference type="InterPro" id="IPR008962">
    <property type="entry name" value="PapD-like_sf"/>
</dbReference>
<comment type="caution">
    <text evidence="1">The sequence shown here is derived from an EMBL/GenBank/DDBJ whole genome shotgun (WGS) entry which is preliminary data.</text>
</comment>
<keyword evidence="2" id="KW-1185">Reference proteome</keyword>
<protein>
    <submittedName>
        <fullName evidence="1">Uncharacterized protein</fullName>
    </submittedName>
</protein>
<reference evidence="1 2" key="1">
    <citation type="journal article" date="2012" name="Front. Microbiol.">
        <title>Draft Genome Sequence of the Virulent Strain 01-B526 of the Fish Pathogen Aeromonas salmonicida.</title>
        <authorList>
            <person name="Charette S.J."/>
            <person name="Brochu F."/>
            <person name="Boyle B."/>
            <person name="Filion G."/>
            <person name="Tanaka K.H."/>
            <person name="Derome N."/>
        </authorList>
    </citation>
    <scope>NUCLEOTIDE SEQUENCE [LARGE SCALE GENOMIC DNA]</scope>
    <source>
        <strain evidence="1 2">01-B526</strain>
    </source>
</reference>
<evidence type="ECO:0000313" key="2">
    <source>
        <dbReference type="Proteomes" id="UP000006428"/>
    </source>
</evidence>
<accession>A0ABN0DT67</accession>
<dbReference type="SUPFAM" id="SSF49354">
    <property type="entry name" value="PapD-like"/>
    <property type="match status" value="1"/>
</dbReference>
<dbReference type="EMBL" id="AGVO01000120">
    <property type="protein sequence ID" value="EHI50152.1"/>
    <property type="molecule type" value="Genomic_DNA"/>
</dbReference>
<gene>
    <name evidence="1" type="ORF">IYQ_23205</name>
</gene>
<sequence length="96" mass="10763">MGSITTFIDVGVQEVSKEIENSSNQARLVTVSVSRISSPEENGVEIPMEDGELLLSPARMMLPARAKNNVRFFYKGPADDKERYYRITWHDTALSA</sequence>
<evidence type="ECO:0000313" key="1">
    <source>
        <dbReference type="EMBL" id="EHI50152.1"/>
    </source>
</evidence>
<dbReference type="Proteomes" id="UP000006428">
    <property type="component" value="Unassembled WGS sequence"/>
</dbReference>
<dbReference type="Gene3D" id="2.60.40.10">
    <property type="entry name" value="Immunoglobulins"/>
    <property type="match status" value="1"/>
</dbReference>
<name>A0ABN0DT67_AERSS</name>
<proteinExistence type="predicted"/>
<organism evidence="1 2">
    <name type="scientific">Aeromonas salmonicida subsp. salmonicida 01-B526</name>
    <dbReference type="NCBI Taxonomy" id="1076135"/>
    <lineage>
        <taxon>Bacteria</taxon>
        <taxon>Pseudomonadati</taxon>
        <taxon>Pseudomonadota</taxon>
        <taxon>Gammaproteobacteria</taxon>
        <taxon>Aeromonadales</taxon>
        <taxon>Aeromonadaceae</taxon>
        <taxon>Aeromonas</taxon>
    </lineage>
</organism>
<feature type="non-terminal residue" evidence="1">
    <location>
        <position position="96"/>
    </location>
</feature>